<gene>
    <name evidence="2" type="ORF">H8891_02205</name>
</gene>
<dbReference type="Proteomes" id="UP000611796">
    <property type="component" value="Unassembled WGS sequence"/>
</dbReference>
<dbReference type="PROSITE" id="PS51257">
    <property type="entry name" value="PROKAR_LIPOPROTEIN"/>
    <property type="match status" value="1"/>
</dbReference>
<accession>A0ABR7K105</accession>
<keyword evidence="3" id="KW-1185">Reference proteome</keyword>
<dbReference type="EMBL" id="JACRWD010000001">
    <property type="protein sequence ID" value="MBC6002600.1"/>
    <property type="molecule type" value="Genomic_DNA"/>
</dbReference>
<dbReference type="Pfam" id="PF16107">
    <property type="entry name" value="DUF4825"/>
    <property type="match status" value="1"/>
</dbReference>
<feature type="domain" description="DUF4825" evidence="1">
    <location>
        <begin position="44"/>
        <end position="143"/>
    </location>
</feature>
<dbReference type="InterPro" id="IPR032250">
    <property type="entry name" value="DUF4825"/>
</dbReference>
<comment type="caution">
    <text evidence="2">The sequence shown here is derived from an EMBL/GenBank/DDBJ whole genome shotgun (WGS) entry which is preliminary data.</text>
</comment>
<name>A0ABR7K105_9FIRM</name>
<evidence type="ECO:0000313" key="3">
    <source>
        <dbReference type="Proteomes" id="UP000611796"/>
    </source>
</evidence>
<evidence type="ECO:0000313" key="2">
    <source>
        <dbReference type="EMBL" id="MBC6002600.1"/>
    </source>
</evidence>
<proteinExistence type="predicted"/>
<sequence>MKIFKFKVILPLIIIVLSLGFVGCEKTENSKEDSNESKISVDKLLEYKDSYVGNNSAIGNIISNLPANIYNKKFELQTKSKPYEINIDYKDFEDTYVKFEDNTSITIPFSEAIKKNAMILLSLVKNVDIINFNFDNGTGITYKRDELIDAHKNEYGVNLEKITQDKSSLENFIKSDIN</sequence>
<reference evidence="2 3" key="1">
    <citation type="submission" date="2020-08" db="EMBL/GenBank/DDBJ databases">
        <authorList>
            <person name="Liu C."/>
            <person name="Sun Q."/>
        </authorList>
    </citation>
    <scope>NUCLEOTIDE SEQUENCE [LARGE SCALE GENOMIC DNA]</scope>
    <source>
        <strain evidence="2 3">NSJ-45</strain>
    </source>
</reference>
<dbReference type="RefSeq" id="WP_187005001.1">
    <property type="nucleotide sequence ID" value="NZ_JACRWD010000001.1"/>
</dbReference>
<protein>
    <submittedName>
        <fullName evidence="2">DUF4825 domain-containing protein</fullName>
    </submittedName>
</protein>
<evidence type="ECO:0000259" key="1">
    <source>
        <dbReference type="Pfam" id="PF16107"/>
    </source>
</evidence>
<organism evidence="2 3">
    <name type="scientific">Paeniclostridium hominis</name>
    <dbReference type="NCBI Taxonomy" id="2764329"/>
    <lineage>
        <taxon>Bacteria</taxon>
        <taxon>Bacillati</taxon>
        <taxon>Bacillota</taxon>
        <taxon>Clostridia</taxon>
        <taxon>Peptostreptococcales</taxon>
        <taxon>Peptostreptococcaceae</taxon>
        <taxon>Paeniclostridium</taxon>
    </lineage>
</organism>